<dbReference type="Pfam" id="PF00072">
    <property type="entry name" value="Response_reg"/>
    <property type="match status" value="1"/>
</dbReference>
<proteinExistence type="predicted"/>
<dbReference type="InterPro" id="IPR039420">
    <property type="entry name" value="WalR-like"/>
</dbReference>
<dbReference type="GO" id="GO:0000156">
    <property type="term" value="F:phosphorelay response regulator activity"/>
    <property type="evidence" value="ECO:0007669"/>
    <property type="project" value="TreeGrafter"/>
</dbReference>
<name>A0A6N6M9R6_9FLAO</name>
<keyword evidence="6" id="KW-1185">Reference proteome</keyword>
<dbReference type="GO" id="GO:0032993">
    <property type="term" value="C:protein-DNA complex"/>
    <property type="evidence" value="ECO:0007669"/>
    <property type="project" value="TreeGrafter"/>
</dbReference>
<dbReference type="AlphaFoldDB" id="A0A6N6M9R6"/>
<dbReference type="EMBL" id="WACR01000004">
    <property type="protein sequence ID" value="KAB1064906.1"/>
    <property type="molecule type" value="Genomic_DNA"/>
</dbReference>
<dbReference type="InterPro" id="IPR011006">
    <property type="entry name" value="CheY-like_superfamily"/>
</dbReference>
<dbReference type="PROSITE" id="PS50930">
    <property type="entry name" value="HTH_LYTTR"/>
    <property type="match status" value="1"/>
</dbReference>
<reference evidence="5 6" key="1">
    <citation type="submission" date="2019-09" db="EMBL/GenBank/DDBJ databases">
        <title>Genomes of Cryomorphaceae.</title>
        <authorList>
            <person name="Bowman J.P."/>
        </authorList>
    </citation>
    <scope>NUCLEOTIDE SEQUENCE [LARGE SCALE GENOMIC DNA]</scope>
    <source>
        <strain evidence="5 6">KCTC 52047</strain>
    </source>
</reference>
<organism evidence="5 6">
    <name type="scientific">Salibacter halophilus</name>
    <dbReference type="NCBI Taxonomy" id="1803916"/>
    <lineage>
        <taxon>Bacteria</taxon>
        <taxon>Pseudomonadati</taxon>
        <taxon>Bacteroidota</taxon>
        <taxon>Flavobacteriia</taxon>
        <taxon>Flavobacteriales</taxon>
        <taxon>Salibacteraceae</taxon>
        <taxon>Salibacter</taxon>
    </lineage>
</organism>
<evidence type="ECO:0000259" key="3">
    <source>
        <dbReference type="PROSITE" id="PS50110"/>
    </source>
</evidence>
<gene>
    <name evidence="5" type="ORF">F3059_06015</name>
</gene>
<dbReference type="PANTHER" id="PTHR48111:SF17">
    <property type="entry name" value="TRANSCRIPTIONAL REGULATORY PROTEIN YPDB"/>
    <property type="match status" value="1"/>
</dbReference>
<dbReference type="SMART" id="SM00448">
    <property type="entry name" value="REC"/>
    <property type="match status" value="1"/>
</dbReference>
<dbReference type="SUPFAM" id="SSF52172">
    <property type="entry name" value="CheY-like"/>
    <property type="match status" value="1"/>
</dbReference>
<dbReference type="Proteomes" id="UP000435357">
    <property type="component" value="Unassembled WGS sequence"/>
</dbReference>
<evidence type="ECO:0000313" key="6">
    <source>
        <dbReference type="Proteomes" id="UP000435357"/>
    </source>
</evidence>
<keyword evidence="2" id="KW-0597">Phosphoprotein</keyword>
<keyword evidence="1" id="KW-0238">DNA-binding</keyword>
<dbReference type="InterPro" id="IPR007492">
    <property type="entry name" value="LytTR_DNA-bd_dom"/>
</dbReference>
<dbReference type="PANTHER" id="PTHR48111">
    <property type="entry name" value="REGULATOR OF RPOS"/>
    <property type="match status" value="1"/>
</dbReference>
<feature type="domain" description="HTH LytTR-type" evidence="4">
    <location>
        <begin position="187"/>
        <end position="247"/>
    </location>
</feature>
<dbReference type="GO" id="GO:0006355">
    <property type="term" value="P:regulation of DNA-templated transcription"/>
    <property type="evidence" value="ECO:0007669"/>
    <property type="project" value="TreeGrafter"/>
</dbReference>
<feature type="modified residue" description="4-aspartylphosphate" evidence="2">
    <location>
        <position position="58"/>
    </location>
</feature>
<dbReference type="PROSITE" id="PS50110">
    <property type="entry name" value="RESPONSE_REGULATORY"/>
    <property type="match status" value="1"/>
</dbReference>
<dbReference type="Gene3D" id="2.40.50.1020">
    <property type="entry name" value="LytTr DNA-binding domain"/>
    <property type="match status" value="1"/>
</dbReference>
<dbReference type="RefSeq" id="WP_151167226.1">
    <property type="nucleotide sequence ID" value="NZ_WACR01000004.1"/>
</dbReference>
<dbReference type="OrthoDB" id="2168082at2"/>
<feature type="domain" description="Response regulatory" evidence="3">
    <location>
        <begin position="6"/>
        <end position="119"/>
    </location>
</feature>
<dbReference type="SMART" id="SM00850">
    <property type="entry name" value="LytTR"/>
    <property type="match status" value="1"/>
</dbReference>
<sequence length="254" mass="28893">MNTKIPLAIIEDEPKTRNLLKAIINERFKDFQFVGEANAVKTGLELITENKPDVVLLDVEMGDGNAFDLLSQLNSFNPHIIFVTAYDHYAIEALRSGAVDYIEKPIDPKKLSDGLSRVQKLIEKKEKANYSGLLRSVDMKLQARIAVPTRTGMAYLETQEIVCIKADSAYSEIYFENERKPLVISRTLKDIQHVLEKFGFVRPHRSYLVNTSKIRALNRTDGGNVVLTNDFVVPFSRQYKLKALELIKSRTTFL</sequence>
<evidence type="ECO:0000259" key="4">
    <source>
        <dbReference type="PROSITE" id="PS50930"/>
    </source>
</evidence>
<dbReference type="Gene3D" id="3.40.50.2300">
    <property type="match status" value="1"/>
</dbReference>
<evidence type="ECO:0000256" key="2">
    <source>
        <dbReference type="PROSITE-ProRule" id="PRU00169"/>
    </source>
</evidence>
<evidence type="ECO:0000313" key="5">
    <source>
        <dbReference type="EMBL" id="KAB1064906.1"/>
    </source>
</evidence>
<protein>
    <submittedName>
        <fullName evidence="5">Response regulator transcription factor</fullName>
    </submittedName>
</protein>
<accession>A0A6N6M9R6</accession>
<dbReference type="Pfam" id="PF04397">
    <property type="entry name" value="LytTR"/>
    <property type="match status" value="1"/>
</dbReference>
<dbReference type="InterPro" id="IPR001789">
    <property type="entry name" value="Sig_transdc_resp-reg_receiver"/>
</dbReference>
<evidence type="ECO:0000256" key="1">
    <source>
        <dbReference type="ARBA" id="ARBA00023125"/>
    </source>
</evidence>
<dbReference type="GO" id="GO:0005829">
    <property type="term" value="C:cytosol"/>
    <property type="evidence" value="ECO:0007669"/>
    <property type="project" value="TreeGrafter"/>
</dbReference>
<comment type="caution">
    <text evidence="5">The sequence shown here is derived from an EMBL/GenBank/DDBJ whole genome shotgun (WGS) entry which is preliminary data.</text>
</comment>
<dbReference type="GO" id="GO:0000976">
    <property type="term" value="F:transcription cis-regulatory region binding"/>
    <property type="evidence" value="ECO:0007669"/>
    <property type="project" value="TreeGrafter"/>
</dbReference>